<gene>
    <name evidence="1" type="ORF">I4W93_010855</name>
</gene>
<comment type="caution">
    <text evidence="1">The sequence shown here is derived from an EMBL/GenBank/DDBJ whole genome shotgun (WGS) entry which is preliminary data.</text>
</comment>
<evidence type="ECO:0000313" key="2">
    <source>
        <dbReference type="Proteomes" id="UP000663814"/>
    </source>
</evidence>
<sequence>MSAQAQDSYSREFPQVVECSNCFSASQFEAKAKETVSTNESHHVIVFSSDYQEFRTFFVVNIYDPEFGMEINEAHAISNLPKHINDFNEYLDLVAFDRQPRAEDAIKNLIYPSNEIPTADYGFVADVSTWARNQLLQKSIWYNFTDVVVSVYFSSGYTINLILKARSTTFVLISIVDSDGNIIATQLNGMSSNTGNGGGIGDSSSYGQTAGNTITIQLFGGSSERTVRVCTGTADNMVCRNIIV</sequence>
<name>A0ABS7X971_9GAMM</name>
<keyword evidence="2" id="KW-1185">Reference proteome</keyword>
<reference evidence="1 2" key="1">
    <citation type="submission" date="2021-08" db="EMBL/GenBank/DDBJ databases">
        <title>Rheinheimera aquimaris sp. nov., isolated from seawater of the East Sea in Korea.</title>
        <authorList>
            <person name="Kim K.H."/>
            <person name="Wenting R."/>
            <person name="Kim K.R."/>
            <person name="Jeon C.O."/>
        </authorList>
    </citation>
    <scope>NUCLEOTIDE SEQUENCE [LARGE SCALE GENOMIC DNA]</scope>
    <source>
        <strain evidence="1 2">MA-13</strain>
    </source>
</reference>
<protein>
    <submittedName>
        <fullName evidence="1">Uncharacterized protein</fullName>
    </submittedName>
</protein>
<dbReference type="Proteomes" id="UP000663814">
    <property type="component" value="Unassembled WGS sequence"/>
</dbReference>
<dbReference type="EMBL" id="JAERPS020000003">
    <property type="protein sequence ID" value="MBZ9612093.1"/>
    <property type="molecule type" value="Genomic_DNA"/>
</dbReference>
<dbReference type="RefSeq" id="WP_205310900.1">
    <property type="nucleotide sequence ID" value="NZ_JAERPS020000003.1"/>
</dbReference>
<accession>A0ABS7X971</accession>
<evidence type="ECO:0000313" key="1">
    <source>
        <dbReference type="EMBL" id="MBZ9612093.1"/>
    </source>
</evidence>
<organism evidence="1 2">
    <name type="scientific">Rheinheimera maricola</name>
    <dbReference type="NCBI Taxonomy" id="2793282"/>
    <lineage>
        <taxon>Bacteria</taxon>
        <taxon>Pseudomonadati</taxon>
        <taxon>Pseudomonadota</taxon>
        <taxon>Gammaproteobacteria</taxon>
        <taxon>Chromatiales</taxon>
        <taxon>Chromatiaceae</taxon>
        <taxon>Rheinheimera</taxon>
    </lineage>
</organism>
<proteinExistence type="predicted"/>